<accession>A0A6A6Z304</accession>
<name>A0A6A6Z304_9PEZI</name>
<dbReference type="Pfam" id="PF20183">
    <property type="entry name" value="DUF6546"/>
    <property type="match status" value="1"/>
</dbReference>
<feature type="non-terminal residue" evidence="2">
    <location>
        <position position="1"/>
    </location>
</feature>
<dbReference type="RefSeq" id="XP_033582516.1">
    <property type="nucleotide sequence ID" value="XM_033726984.1"/>
</dbReference>
<reference evidence="4" key="3">
    <citation type="submission" date="2025-04" db="UniProtKB">
        <authorList>
            <consortium name="RefSeq"/>
        </authorList>
    </citation>
    <scope>IDENTIFICATION</scope>
    <source>
        <strain evidence="4">CBS 304.34</strain>
    </source>
</reference>
<proteinExistence type="predicted"/>
<reference evidence="4" key="2">
    <citation type="submission" date="2020-04" db="EMBL/GenBank/DDBJ databases">
        <authorList>
            <consortium name="NCBI Genome Project"/>
        </authorList>
    </citation>
    <scope>NUCLEOTIDE SEQUENCE</scope>
    <source>
        <strain evidence="4">CBS 304.34</strain>
    </source>
</reference>
<organism evidence="2">
    <name type="scientific">Mytilinidion resinicola</name>
    <dbReference type="NCBI Taxonomy" id="574789"/>
    <lineage>
        <taxon>Eukaryota</taxon>
        <taxon>Fungi</taxon>
        <taxon>Dikarya</taxon>
        <taxon>Ascomycota</taxon>
        <taxon>Pezizomycotina</taxon>
        <taxon>Dothideomycetes</taxon>
        <taxon>Pleosporomycetidae</taxon>
        <taxon>Mytilinidiales</taxon>
        <taxon>Mytilinidiaceae</taxon>
        <taxon>Mytilinidion</taxon>
    </lineage>
</organism>
<protein>
    <recommendedName>
        <fullName evidence="1">DUF6546 domain-containing protein</fullName>
    </recommendedName>
</protein>
<evidence type="ECO:0000259" key="1">
    <source>
        <dbReference type="Pfam" id="PF20183"/>
    </source>
</evidence>
<reference evidence="2 4" key="1">
    <citation type="journal article" date="2020" name="Stud. Mycol.">
        <title>101 Dothideomycetes genomes: a test case for predicting lifestyles and emergence of pathogens.</title>
        <authorList>
            <person name="Haridas S."/>
            <person name="Albert R."/>
            <person name="Binder M."/>
            <person name="Bloem J."/>
            <person name="Labutti K."/>
            <person name="Salamov A."/>
            <person name="Andreopoulos B."/>
            <person name="Baker S."/>
            <person name="Barry K."/>
            <person name="Bills G."/>
            <person name="Bluhm B."/>
            <person name="Cannon C."/>
            <person name="Castanera R."/>
            <person name="Culley D."/>
            <person name="Daum C."/>
            <person name="Ezra D."/>
            <person name="Gonzalez J."/>
            <person name="Henrissat B."/>
            <person name="Kuo A."/>
            <person name="Liang C."/>
            <person name="Lipzen A."/>
            <person name="Lutzoni F."/>
            <person name="Magnuson J."/>
            <person name="Mondo S."/>
            <person name="Nolan M."/>
            <person name="Ohm R."/>
            <person name="Pangilinan J."/>
            <person name="Park H.-J."/>
            <person name="Ramirez L."/>
            <person name="Alfaro M."/>
            <person name="Sun H."/>
            <person name="Tritt A."/>
            <person name="Yoshinaga Y."/>
            <person name="Zwiers L.-H."/>
            <person name="Turgeon B."/>
            <person name="Goodwin S."/>
            <person name="Spatafora J."/>
            <person name="Crous P."/>
            <person name="Grigoriev I."/>
        </authorList>
    </citation>
    <scope>NUCLEOTIDE SEQUENCE</scope>
    <source>
        <strain evidence="2 4">CBS 304.34</strain>
    </source>
</reference>
<sequence>MIVIALIKGGGNVAKFASVCRESQAVIEKPNFSRLKLTVPRLADFSDIATRKRSHMKYIWLYIELQENHSRSIKSVFRILGKWNPQGRLTLDISVQSPSDSKHHFKNAHFGPDIAHSFESEQPLSSFHDPPHGWVNGTQVYLPPLCSVERLFEDIEFPSDFWQELSKVTAVTRFRWLFEYLVPNALKKMVVFEDFNDKYTAIGQGSRDPAEPVRTADSGVTRALAEAKLVSLTLTSRQLTPDGDLANINDLLQIAAEAAKKMPKLENMELWNGGRALACVFRYQASKNCRPARITWRGNWDLPLEPKLLDANTVIQSHGDAVRVLEFSHQVASRVSLWQIQVENSL</sequence>
<dbReference type="AlphaFoldDB" id="A0A6A6Z304"/>
<evidence type="ECO:0000313" key="4">
    <source>
        <dbReference type="RefSeq" id="XP_033582516.1"/>
    </source>
</evidence>
<dbReference type="InterPro" id="IPR046676">
    <property type="entry name" value="DUF6546"/>
</dbReference>
<dbReference type="Proteomes" id="UP000504636">
    <property type="component" value="Unplaced"/>
</dbReference>
<dbReference type="EMBL" id="MU003694">
    <property type="protein sequence ID" value="KAF2815552.1"/>
    <property type="molecule type" value="Genomic_DNA"/>
</dbReference>
<gene>
    <name evidence="2 4" type="ORF">BDZ99DRAFT_550438</name>
</gene>
<evidence type="ECO:0000313" key="3">
    <source>
        <dbReference type="Proteomes" id="UP000504636"/>
    </source>
</evidence>
<keyword evidence="3" id="KW-1185">Reference proteome</keyword>
<feature type="domain" description="DUF6546" evidence="1">
    <location>
        <begin position="228"/>
        <end position="311"/>
    </location>
</feature>
<evidence type="ECO:0000313" key="2">
    <source>
        <dbReference type="EMBL" id="KAF2815552.1"/>
    </source>
</evidence>
<dbReference type="GeneID" id="54467877"/>
<dbReference type="OrthoDB" id="4802432at2759"/>